<name>A0ABV9TSS9_9ACTN</name>
<dbReference type="InterPro" id="IPR000835">
    <property type="entry name" value="HTH_MarR-typ"/>
</dbReference>
<protein>
    <submittedName>
        <fullName evidence="3">Helix-turn-helix transcriptional regulator</fullName>
    </submittedName>
</protein>
<dbReference type="SUPFAM" id="SSF46785">
    <property type="entry name" value="Winged helix' DNA-binding domain"/>
    <property type="match status" value="1"/>
</dbReference>
<keyword evidence="4" id="KW-1185">Reference proteome</keyword>
<evidence type="ECO:0000256" key="1">
    <source>
        <dbReference type="SAM" id="MobiDB-lite"/>
    </source>
</evidence>
<evidence type="ECO:0000313" key="3">
    <source>
        <dbReference type="EMBL" id="MFC4906674.1"/>
    </source>
</evidence>
<reference evidence="4" key="1">
    <citation type="journal article" date="2019" name="Int. J. Syst. Evol. Microbiol.">
        <title>The Global Catalogue of Microorganisms (GCM) 10K type strain sequencing project: providing services to taxonomists for standard genome sequencing and annotation.</title>
        <authorList>
            <consortium name="The Broad Institute Genomics Platform"/>
            <consortium name="The Broad Institute Genome Sequencing Center for Infectious Disease"/>
            <person name="Wu L."/>
            <person name="Ma J."/>
        </authorList>
    </citation>
    <scope>NUCLEOTIDE SEQUENCE [LARGE SCALE GENOMIC DNA]</scope>
    <source>
        <strain evidence="4">KLKA75</strain>
    </source>
</reference>
<feature type="domain" description="HTH marR-type" evidence="2">
    <location>
        <begin position="36"/>
        <end position="84"/>
    </location>
</feature>
<dbReference type="Gene3D" id="1.10.10.10">
    <property type="entry name" value="Winged helix-like DNA-binding domain superfamily/Winged helix DNA-binding domain"/>
    <property type="match status" value="1"/>
</dbReference>
<evidence type="ECO:0000259" key="2">
    <source>
        <dbReference type="Pfam" id="PF12802"/>
    </source>
</evidence>
<proteinExistence type="predicted"/>
<dbReference type="EMBL" id="JBHSIT010000001">
    <property type="protein sequence ID" value="MFC4906674.1"/>
    <property type="molecule type" value="Genomic_DNA"/>
</dbReference>
<feature type="region of interest" description="Disordered" evidence="1">
    <location>
        <begin position="110"/>
        <end position="140"/>
    </location>
</feature>
<dbReference type="InterPro" id="IPR011991">
    <property type="entry name" value="ArsR-like_HTH"/>
</dbReference>
<organism evidence="3 4">
    <name type="scientific">Actinomadura gamaensis</name>
    <dbReference type="NCBI Taxonomy" id="1763541"/>
    <lineage>
        <taxon>Bacteria</taxon>
        <taxon>Bacillati</taxon>
        <taxon>Actinomycetota</taxon>
        <taxon>Actinomycetes</taxon>
        <taxon>Streptosporangiales</taxon>
        <taxon>Thermomonosporaceae</taxon>
        <taxon>Actinomadura</taxon>
    </lineage>
</organism>
<gene>
    <name evidence="3" type="ORF">ACFPCY_05050</name>
</gene>
<comment type="caution">
    <text evidence="3">The sequence shown here is derived from an EMBL/GenBank/DDBJ whole genome shotgun (WGS) entry which is preliminary data.</text>
</comment>
<sequence length="140" mass="15246">MPADAERGLDGAARGSGSADQVSVDGQGKPWTFLTNHARVLVHIARNPHARVRDVAVDVGITERTAQSILNDLEKAAYLTRVRVGRRNHYTIHPDRPFRHPTEARQSIAGLIELLTDPQPPPDPPDASSDEPDPTVPNPT</sequence>
<dbReference type="InterPro" id="IPR036390">
    <property type="entry name" value="WH_DNA-bd_sf"/>
</dbReference>
<dbReference type="InterPro" id="IPR036388">
    <property type="entry name" value="WH-like_DNA-bd_sf"/>
</dbReference>
<evidence type="ECO:0000313" key="4">
    <source>
        <dbReference type="Proteomes" id="UP001595872"/>
    </source>
</evidence>
<dbReference type="Proteomes" id="UP001595872">
    <property type="component" value="Unassembled WGS sequence"/>
</dbReference>
<dbReference type="Pfam" id="PF12802">
    <property type="entry name" value="MarR_2"/>
    <property type="match status" value="1"/>
</dbReference>
<feature type="region of interest" description="Disordered" evidence="1">
    <location>
        <begin position="1"/>
        <end position="25"/>
    </location>
</feature>
<accession>A0ABV9TSS9</accession>
<dbReference type="CDD" id="cd00090">
    <property type="entry name" value="HTH_ARSR"/>
    <property type="match status" value="1"/>
</dbReference>
<dbReference type="RefSeq" id="WP_378252354.1">
    <property type="nucleotide sequence ID" value="NZ_JBHSIT010000001.1"/>
</dbReference>